<evidence type="ECO:0000256" key="4">
    <source>
        <dbReference type="ARBA" id="ARBA00022741"/>
    </source>
</evidence>
<evidence type="ECO:0000256" key="7">
    <source>
        <dbReference type="PROSITE-ProRule" id="PRU10141"/>
    </source>
</evidence>
<evidence type="ECO:0000256" key="5">
    <source>
        <dbReference type="ARBA" id="ARBA00022777"/>
    </source>
</evidence>
<comment type="similarity">
    <text evidence="1">Belongs to the protein kinase superfamily. CMGC Ser/Thr protein kinase family. MNB/DYRK subfamily.</text>
</comment>
<dbReference type="Gene3D" id="1.10.510.10">
    <property type="entry name" value="Transferase(Phosphotransferase) domain 1"/>
    <property type="match status" value="1"/>
</dbReference>
<evidence type="ECO:0000259" key="9">
    <source>
        <dbReference type="PROSITE" id="PS50011"/>
    </source>
</evidence>
<feature type="region of interest" description="Disordered" evidence="8">
    <location>
        <begin position="114"/>
        <end position="151"/>
    </location>
</feature>
<feature type="compositionally biased region" description="Polar residues" evidence="8">
    <location>
        <begin position="176"/>
        <end position="186"/>
    </location>
</feature>
<dbReference type="InterPro" id="IPR000719">
    <property type="entry name" value="Prot_kinase_dom"/>
</dbReference>
<proteinExistence type="inferred from homology"/>
<dbReference type="Gene3D" id="3.30.200.20">
    <property type="entry name" value="Phosphorylase Kinase, domain 1"/>
    <property type="match status" value="1"/>
</dbReference>
<dbReference type="SUPFAM" id="SSF56112">
    <property type="entry name" value="Protein kinase-like (PK-like)"/>
    <property type="match status" value="1"/>
</dbReference>
<dbReference type="EMBL" id="CAMPGE010011011">
    <property type="protein sequence ID" value="CAI2369854.1"/>
    <property type="molecule type" value="Genomic_DNA"/>
</dbReference>
<protein>
    <recommendedName>
        <fullName evidence="9">Protein kinase domain-containing protein</fullName>
    </recommendedName>
</protein>
<feature type="region of interest" description="Disordered" evidence="8">
    <location>
        <begin position="170"/>
        <end position="217"/>
    </location>
</feature>
<name>A0AAD1UJC7_EUPCR</name>
<dbReference type="Proteomes" id="UP001295684">
    <property type="component" value="Unassembled WGS sequence"/>
</dbReference>
<dbReference type="AlphaFoldDB" id="A0AAD1UJC7"/>
<dbReference type="InterPro" id="IPR017441">
    <property type="entry name" value="Protein_kinase_ATP_BS"/>
</dbReference>
<dbReference type="GO" id="GO:0005856">
    <property type="term" value="C:cytoskeleton"/>
    <property type="evidence" value="ECO:0007669"/>
    <property type="project" value="TreeGrafter"/>
</dbReference>
<keyword evidence="3" id="KW-0808">Transferase</keyword>
<sequence>MNRNMIEIAPKTKFSSTLTKISSNKKSKQKSKLKYSFFKKVSMGKTGSQVALQTVMKQNNQNDTQDKTELFQSAVFEELGKSINQKPMIIEEREAKISTDDKNHHKIKVFKTMNKSKLNKNKSMEKTSKPKNERDDKIIHMDSTNNPTSMTKDNLLVSQSIFDQQESFLKEDRQENSQILEQQASVPSIRKPKKNKSTFNNKKQPESPKTRLKNLFDGKKEDNKDLCTLNEEEKLSTKPRTLDKPPQYSTIKPLSDAKSSLEFPLKVQENLEVLSKVLIAQEIEELKYYETLYYFNLSQRVIDRKFAYQGTIEYDDEKSDYKLIVGEHILYRYEIVDSLGKGSFGQVIKAFDHKHKRNVALKVIKNKKRFHIQGKVEVALLKKLNETDEKDRKNIVRMEHSFIFRGHLCIVFELLSINLYEYIKLNNFKGCKMPVIQRFAIQILLALAHCKKNKVIHCDLKPENILLKKLNKSGIKMIDFGSGCFSNKRIYTYIQSRFYRAPEIVLGLPYGREIDIWSFGCILCELHTGYPIFPCENEQELLLSIQEYLGVPSKDLLDKSSTKKKFYDSEGKPLTLVTHKDRNTVPNSKTIQKFLKTDNADFIDFIRCCLTWDPSDRMDCDDAFKHPWIGSFLEQMKPSNPS</sequence>
<evidence type="ECO:0000256" key="1">
    <source>
        <dbReference type="ARBA" id="ARBA00008867"/>
    </source>
</evidence>
<dbReference type="InterPro" id="IPR008271">
    <property type="entry name" value="Ser/Thr_kinase_AS"/>
</dbReference>
<dbReference type="GO" id="GO:0005524">
    <property type="term" value="F:ATP binding"/>
    <property type="evidence" value="ECO:0007669"/>
    <property type="project" value="UniProtKB-UniRule"/>
</dbReference>
<feature type="binding site" evidence="7">
    <location>
        <position position="362"/>
    </location>
    <ligand>
        <name>ATP</name>
        <dbReference type="ChEBI" id="CHEBI:30616"/>
    </ligand>
</feature>
<keyword evidence="2" id="KW-0723">Serine/threonine-protein kinase</keyword>
<feature type="compositionally biased region" description="Basic and acidic residues" evidence="8">
    <location>
        <begin position="122"/>
        <end position="140"/>
    </location>
</feature>
<keyword evidence="4 7" id="KW-0547">Nucleotide-binding</keyword>
<evidence type="ECO:0000256" key="3">
    <source>
        <dbReference type="ARBA" id="ARBA00022679"/>
    </source>
</evidence>
<keyword evidence="11" id="KW-1185">Reference proteome</keyword>
<comment type="caution">
    <text evidence="10">The sequence shown here is derived from an EMBL/GenBank/DDBJ whole genome shotgun (WGS) entry which is preliminary data.</text>
</comment>
<keyword evidence="6 7" id="KW-0067">ATP-binding</keyword>
<reference evidence="10" key="1">
    <citation type="submission" date="2023-07" db="EMBL/GenBank/DDBJ databases">
        <authorList>
            <consortium name="AG Swart"/>
            <person name="Singh M."/>
            <person name="Singh A."/>
            <person name="Seah K."/>
            <person name="Emmerich C."/>
        </authorList>
    </citation>
    <scope>NUCLEOTIDE SEQUENCE</scope>
    <source>
        <strain evidence="10">DP1</strain>
    </source>
</reference>
<gene>
    <name evidence="10" type="ORF">ECRASSUSDP1_LOCUS11158</name>
</gene>
<evidence type="ECO:0000313" key="10">
    <source>
        <dbReference type="EMBL" id="CAI2369854.1"/>
    </source>
</evidence>
<dbReference type="GO" id="GO:0005737">
    <property type="term" value="C:cytoplasm"/>
    <property type="evidence" value="ECO:0007669"/>
    <property type="project" value="TreeGrafter"/>
</dbReference>
<evidence type="ECO:0000256" key="2">
    <source>
        <dbReference type="ARBA" id="ARBA00022527"/>
    </source>
</evidence>
<dbReference type="SMART" id="SM00220">
    <property type="entry name" value="S_TKc"/>
    <property type="match status" value="1"/>
</dbReference>
<feature type="compositionally biased region" description="Polar residues" evidence="8">
    <location>
        <begin position="142"/>
        <end position="151"/>
    </location>
</feature>
<dbReference type="PROSITE" id="PS00108">
    <property type="entry name" value="PROTEIN_KINASE_ST"/>
    <property type="match status" value="1"/>
</dbReference>
<evidence type="ECO:0000313" key="11">
    <source>
        <dbReference type="Proteomes" id="UP001295684"/>
    </source>
</evidence>
<dbReference type="Pfam" id="PF00069">
    <property type="entry name" value="Pkinase"/>
    <property type="match status" value="1"/>
</dbReference>
<dbReference type="GO" id="GO:0004674">
    <property type="term" value="F:protein serine/threonine kinase activity"/>
    <property type="evidence" value="ECO:0007669"/>
    <property type="project" value="UniProtKB-KW"/>
</dbReference>
<dbReference type="PROSITE" id="PS50011">
    <property type="entry name" value="PROTEIN_KINASE_DOM"/>
    <property type="match status" value="1"/>
</dbReference>
<dbReference type="PANTHER" id="PTHR24058:SF22">
    <property type="entry name" value="DUAL SPECIFICITY TYROSINE-PHOSPHORYLATION-REGULATED KINASE 4"/>
    <property type="match status" value="1"/>
</dbReference>
<evidence type="ECO:0000256" key="8">
    <source>
        <dbReference type="SAM" id="MobiDB-lite"/>
    </source>
</evidence>
<dbReference type="PANTHER" id="PTHR24058">
    <property type="entry name" value="DUAL SPECIFICITY PROTEIN KINASE"/>
    <property type="match status" value="1"/>
</dbReference>
<feature type="domain" description="Protein kinase" evidence="9">
    <location>
        <begin position="333"/>
        <end position="629"/>
    </location>
</feature>
<evidence type="ECO:0000256" key="6">
    <source>
        <dbReference type="ARBA" id="ARBA00022840"/>
    </source>
</evidence>
<dbReference type="PROSITE" id="PS00107">
    <property type="entry name" value="PROTEIN_KINASE_ATP"/>
    <property type="match status" value="1"/>
</dbReference>
<accession>A0AAD1UJC7</accession>
<organism evidence="10 11">
    <name type="scientific">Euplotes crassus</name>
    <dbReference type="NCBI Taxonomy" id="5936"/>
    <lineage>
        <taxon>Eukaryota</taxon>
        <taxon>Sar</taxon>
        <taxon>Alveolata</taxon>
        <taxon>Ciliophora</taxon>
        <taxon>Intramacronucleata</taxon>
        <taxon>Spirotrichea</taxon>
        <taxon>Hypotrichia</taxon>
        <taxon>Euplotida</taxon>
        <taxon>Euplotidae</taxon>
        <taxon>Moneuplotes</taxon>
    </lineage>
</organism>
<keyword evidence="5" id="KW-0418">Kinase</keyword>
<feature type="compositionally biased region" description="Basic and acidic residues" evidence="8">
    <location>
        <begin position="203"/>
        <end position="217"/>
    </location>
</feature>
<dbReference type="CDD" id="cd14210">
    <property type="entry name" value="PKc_DYRK"/>
    <property type="match status" value="1"/>
</dbReference>
<dbReference type="InterPro" id="IPR011009">
    <property type="entry name" value="Kinase-like_dom_sf"/>
</dbReference>
<dbReference type="InterPro" id="IPR050494">
    <property type="entry name" value="Ser_Thr_dual-spec_kinase"/>
</dbReference>